<organism evidence="1 2">
    <name type="scientific">Aeromonas phage T7-Ah</name>
    <dbReference type="NCBI Taxonomy" id="2759196"/>
    <lineage>
        <taxon>Viruses</taxon>
        <taxon>Duplodnaviria</taxon>
        <taxon>Heunggongvirae</taxon>
        <taxon>Uroviricota</taxon>
        <taxon>Caudoviricetes</taxon>
        <taxon>Autographivirales</taxon>
        <taxon>Autotranscriptaviridae</taxon>
        <taxon>Studiervirinae</taxon>
        <taxon>Armandvirus</taxon>
        <taxon>Armandvirus T7Ah</taxon>
    </lineage>
</organism>
<dbReference type="EMBL" id="MT740748">
    <property type="protein sequence ID" value="QOC54741.1"/>
    <property type="molecule type" value="Genomic_DNA"/>
</dbReference>
<dbReference type="InterPro" id="IPR027417">
    <property type="entry name" value="P-loop_NTPase"/>
</dbReference>
<accession>A0A7S6HSB8</accession>
<proteinExistence type="predicted"/>
<protein>
    <submittedName>
        <fullName evidence="1">Uncharacterized protein</fullName>
    </submittedName>
</protein>
<evidence type="ECO:0000313" key="1">
    <source>
        <dbReference type="EMBL" id="QOC54741.1"/>
    </source>
</evidence>
<evidence type="ECO:0000313" key="2">
    <source>
        <dbReference type="Proteomes" id="UP000595970"/>
    </source>
</evidence>
<keyword evidence="2" id="KW-1185">Reference proteome</keyword>
<sequence>MTPKIIALCSRKPQSGKDTVAEQFKFELKCAGNKVMTIAFADALRHNVASLFGNDKYPMIMERLTCSAKDIAITELAIYNVKHEDYRKFLLNQHPNIQYNQPLSPRFHMQQFGNNYIKGHIGLEDHWVNIVHREVTGFKGSRFDYVLITDARSEVEFNWIDLMDGRVIQIEPVCFPEARAVAEHNHPVELFDYSDYVWATVRNVWGRPETARDDIQSLFNEELHGIKP</sequence>
<dbReference type="Proteomes" id="UP000595970">
    <property type="component" value="Segment"/>
</dbReference>
<name>A0A7S6HSB8_9CAUD</name>
<reference evidence="1 2" key="1">
    <citation type="journal article" date="2021" name="Arch.">
        <title>Characterization of bacteriophage T7-Ah reveals its lytic activity against a subset of both mesophilic and psychrophilic Aeromonas salmonicida strains.</title>
        <authorList>
            <person name="Leduc G.R."/>
            <person name="Paquet V.E."/>
            <person name="Vincent A.T."/>
            <person name="Charette S.J."/>
        </authorList>
    </citation>
    <scope>NUCLEOTIDE SEQUENCE [LARGE SCALE GENOMIC DNA]</scope>
</reference>
<dbReference type="Gene3D" id="3.40.50.300">
    <property type="entry name" value="P-loop containing nucleotide triphosphate hydrolases"/>
    <property type="match status" value="1"/>
</dbReference>